<keyword evidence="2" id="KW-1185">Reference proteome</keyword>
<dbReference type="AlphaFoldDB" id="A0A919RPC0"/>
<name>A0A919RPC0_9ACTN</name>
<comment type="caution">
    <text evidence="1">The sequence shown here is derived from an EMBL/GenBank/DDBJ whole genome shotgun (WGS) entry which is preliminary data.</text>
</comment>
<sequence>MPLALPAVTPFIVEADEPARDVKRAAVRYLEALLTYPAGGGSVTASRSRLAGRGLAANGVATAAPLLDSTGSGTVQVIYPQLGGLTADRASIMAVARVSTLRGRRLSQRTRVLDLRLAKREGRWLVTGLSSTGGRPPSRSTSGDLADRVLSSRKIVLSDTSAWDIQAGRVDDRLLRLLLRLSRKHTLSVCVLSTGHPQNVFGGTSVSNHIRGRAVDIWAIDGTRVSAYARRPDGERNPAWRLMSQAMSHGANEIGGPWAFAGRYGASFTNTVHQDHLHLGFKR</sequence>
<dbReference type="InterPro" id="IPR009045">
    <property type="entry name" value="Zn_M74/Hedgehog-like"/>
</dbReference>
<reference evidence="1" key="1">
    <citation type="submission" date="2021-01" db="EMBL/GenBank/DDBJ databases">
        <title>Whole genome shotgun sequence of Sinosporangium siamense NBRC 109515.</title>
        <authorList>
            <person name="Komaki H."/>
            <person name="Tamura T."/>
        </authorList>
    </citation>
    <scope>NUCLEOTIDE SEQUENCE</scope>
    <source>
        <strain evidence="1">NBRC 109515</strain>
    </source>
</reference>
<gene>
    <name evidence="1" type="ORF">Ssi02_70380</name>
</gene>
<dbReference type="EMBL" id="BOOW01000050">
    <property type="protein sequence ID" value="GII96807.1"/>
    <property type="molecule type" value="Genomic_DNA"/>
</dbReference>
<protein>
    <submittedName>
        <fullName evidence="1">Uncharacterized protein</fullName>
    </submittedName>
</protein>
<organism evidence="1 2">
    <name type="scientific">Sinosporangium siamense</name>
    <dbReference type="NCBI Taxonomy" id="1367973"/>
    <lineage>
        <taxon>Bacteria</taxon>
        <taxon>Bacillati</taxon>
        <taxon>Actinomycetota</taxon>
        <taxon>Actinomycetes</taxon>
        <taxon>Streptosporangiales</taxon>
        <taxon>Streptosporangiaceae</taxon>
        <taxon>Sinosporangium</taxon>
    </lineage>
</organism>
<evidence type="ECO:0000313" key="2">
    <source>
        <dbReference type="Proteomes" id="UP000606172"/>
    </source>
</evidence>
<evidence type="ECO:0000313" key="1">
    <source>
        <dbReference type="EMBL" id="GII96807.1"/>
    </source>
</evidence>
<dbReference type="Proteomes" id="UP000606172">
    <property type="component" value="Unassembled WGS sequence"/>
</dbReference>
<accession>A0A919RPC0</accession>
<dbReference type="RefSeq" id="WP_239130263.1">
    <property type="nucleotide sequence ID" value="NZ_BOOW01000050.1"/>
</dbReference>
<proteinExistence type="predicted"/>
<dbReference type="SUPFAM" id="SSF55166">
    <property type="entry name" value="Hedgehog/DD-peptidase"/>
    <property type="match status" value="1"/>
</dbReference>